<keyword evidence="3" id="KW-1185">Reference proteome</keyword>
<proteinExistence type="predicted"/>
<gene>
    <name evidence="2" type="ORF">GU920_12450</name>
</gene>
<reference evidence="3" key="1">
    <citation type="submission" date="2020-01" db="EMBL/GenBank/DDBJ databases">
        <title>Sphingomonas sp. strain CSW-10.</title>
        <authorList>
            <person name="Chen W.-M."/>
        </authorList>
    </citation>
    <scope>NUCLEOTIDE SEQUENCE [LARGE SCALE GENOMIC DNA]</scope>
    <source>
        <strain evidence="3">CCP-1</strain>
    </source>
</reference>
<protein>
    <submittedName>
        <fullName evidence="2">PAS domain-containing protein</fullName>
    </submittedName>
</protein>
<comment type="caution">
    <text evidence="2">The sequence shown here is derived from an EMBL/GenBank/DDBJ whole genome shotgun (WGS) entry which is preliminary data.</text>
</comment>
<dbReference type="InterPro" id="IPR009922">
    <property type="entry name" value="DUF1457"/>
</dbReference>
<feature type="region of interest" description="Disordered" evidence="1">
    <location>
        <begin position="174"/>
        <end position="201"/>
    </location>
</feature>
<dbReference type="RefSeq" id="WP_161767418.1">
    <property type="nucleotide sequence ID" value="NZ_JAAATW010000003.1"/>
</dbReference>
<name>A0ABW9Y753_9RHOB</name>
<evidence type="ECO:0000313" key="2">
    <source>
        <dbReference type="EMBL" id="NBE08349.1"/>
    </source>
</evidence>
<dbReference type="EMBL" id="JAAATW010000003">
    <property type="protein sequence ID" value="NBE08349.1"/>
    <property type="molecule type" value="Genomic_DNA"/>
</dbReference>
<sequence>MARGWTGWQGWQGQTVRVAPSALLRRHWQGLRQGAALPRRDRILPRSIAAMLDHAIMVERRYDGAVLLRYAGMAVNAVHGQDLTGRPLSALFETGMRDRLLAALEMGFSGQRTLDLQLSSERGLTRPLLTARMTLLPLAPVGMEGVTLIGCLDLDGPPILPPRRFRIDRVLGEPLGAEPPETQAAAGSAPDAAAPTVRRGGPPVLVWSGA</sequence>
<evidence type="ECO:0000256" key="1">
    <source>
        <dbReference type="SAM" id="MobiDB-lite"/>
    </source>
</evidence>
<feature type="compositionally biased region" description="Low complexity" evidence="1">
    <location>
        <begin position="184"/>
        <end position="194"/>
    </location>
</feature>
<evidence type="ECO:0000313" key="3">
    <source>
        <dbReference type="Proteomes" id="UP001517376"/>
    </source>
</evidence>
<dbReference type="Proteomes" id="UP001517376">
    <property type="component" value="Unassembled WGS sequence"/>
</dbReference>
<dbReference type="Pfam" id="PF07310">
    <property type="entry name" value="PAS_5"/>
    <property type="match status" value="1"/>
</dbReference>
<accession>A0ABW9Y753</accession>
<organism evidence="2 3">
    <name type="scientific">Paragemmobacter ruber</name>
    <dbReference type="NCBI Taxonomy" id="1985673"/>
    <lineage>
        <taxon>Bacteria</taxon>
        <taxon>Pseudomonadati</taxon>
        <taxon>Pseudomonadota</taxon>
        <taxon>Alphaproteobacteria</taxon>
        <taxon>Rhodobacterales</taxon>
        <taxon>Paracoccaceae</taxon>
        <taxon>Paragemmobacter</taxon>
    </lineage>
</organism>